<proteinExistence type="predicted"/>
<accession>A0ABV3XI25</accession>
<comment type="caution">
    <text evidence="2">The sequence shown here is derived from an EMBL/GenBank/DDBJ whole genome shotgun (WGS) entry which is preliminary data.</text>
</comment>
<gene>
    <name evidence="2" type="ORF">ABQ292_17900</name>
</gene>
<evidence type="ECO:0000313" key="3">
    <source>
        <dbReference type="Proteomes" id="UP001560045"/>
    </source>
</evidence>
<keyword evidence="1" id="KW-0472">Membrane</keyword>
<evidence type="ECO:0000256" key="1">
    <source>
        <dbReference type="SAM" id="Phobius"/>
    </source>
</evidence>
<sequence length="83" mass="8099">MQLVVGVVAGVLTAGAGRRTGVGVHLVAVLLVGTPVVVAAYLLRTVFVTGLGWAPFSGAAGGPEAYVLPVVALAALSTGATSR</sequence>
<keyword evidence="3" id="KW-1185">Reference proteome</keyword>
<name>A0ABV3XI25_9ACTN</name>
<dbReference type="EMBL" id="JBFNXQ010000064">
    <property type="protein sequence ID" value="MEX5720238.1"/>
    <property type="molecule type" value="Genomic_DNA"/>
</dbReference>
<keyword evidence="1" id="KW-0812">Transmembrane</keyword>
<feature type="transmembrane region" description="Helical" evidence="1">
    <location>
        <begin position="26"/>
        <end position="43"/>
    </location>
</feature>
<dbReference type="Proteomes" id="UP001560045">
    <property type="component" value="Unassembled WGS sequence"/>
</dbReference>
<protein>
    <submittedName>
        <fullName evidence="2">Uncharacterized protein</fullName>
    </submittedName>
</protein>
<organism evidence="2 3">
    <name type="scientific">Geodermatophilus maliterrae</name>
    <dbReference type="NCBI Taxonomy" id="3162531"/>
    <lineage>
        <taxon>Bacteria</taxon>
        <taxon>Bacillati</taxon>
        <taxon>Actinomycetota</taxon>
        <taxon>Actinomycetes</taxon>
        <taxon>Geodermatophilales</taxon>
        <taxon>Geodermatophilaceae</taxon>
        <taxon>Geodermatophilus</taxon>
    </lineage>
</organism>
<keyword evidence="1" id="KW-1133">Transmembrane helix</keyword>
<dbReference type="RefSeq" id="WP_369208867.1">
    <property type="nucleotide sequence ID" value="NZ_JBFNXQ010000064.1"/>
</dbReference>
<reference evidence="2 3" key="1">
    <citation type="submission" date="2024-06" db="EMBL/GenBank/DDBJ databases">
        <title>Draft genome sequence of Geodermatophilus badlandi, a novel member of the Geodermatophilaceae isolated from badland sedimentary rocks in the Red desert, Wyoming, USA.</title>
        <authorList>
            <person name="Ben Tekaya S."/>
            <person name="Nouioui I."/>
            <person name="Flores G.M."/>
            <person name="Shaal M.N."/>
            <person name="Bredoire F."/>
            <person name="Basile F."/>
            <person name="Van Diepen L."/>
            <person name="Ward N.L."/>
        </authorList>
    </citation>
    <scope>NUCLEOTIDE SEQUENCE [LARGE SCALE GENOMIC DNA]</scope>
    <source>
        <strain evidence="2 3">WL48A</strain>
    </source>
</reference>
<evidence type="ECO:0000313" key="2">
    <source>
        <dbReference type="EMBL" id="MEX5720238.1"/>
    </source>
</evidence>